<accession>A0AAD7ZL30</accession>
<proteinExistence type="predicted"/>
<sequence length="70" mass="7902">VWITSGIGPQITHVIFMKNLSILKSNSLVCITVNSERYADIKMMLQNAMGGFHLRLQQCKTLISTHKTLK</sequence>
<protein>
    <submittedName>
        <fullName evidence="1">Uncharacterized protein</fullName>
    </submittedName>
</protein>
<evidence type="ECO:0000313" key="1">
    <source>
        <dbReference type="EMBL" id="KAJ9582092.1"/>
    </source>
</evidence>
<feature type="non-terminal residue" evidence="1">
    <location>
        <position position="70"/>
    </location>
</feature>
<feature type="non-terminal residue" evidence="1">
    <location>
        <position position="1"/>
    </location>
</feature>
<dbReference type="EMBL" id="JASPKZ010007829">
    <property type="protein sequence ID" value="KAJ9582092.1"/>
    <property type="molecule type" value="Genomic_DNA"/>
</dbReference>
<dbReference type="AlphaFoldDB" id="A0AAD7ZL30"/>
<reference evidence="1" key="1">
    <citation type="journal article" date="2023" name="IScience">
        <title>Live-bearing cockroach genome reveals convergent evolutionary mechanisms linked to viviparity in insects and beyond.</title>
        <authorList>
            <person name="Fouks B."/>
            <person name="Harrison M.C."/>
            <person name="Mikhailova A.A."/>
            <person name="Marchal E."/>
            <person name="English S."/>
            <person name="Carruthers M."/>
            <person name="Jennings E.C."/>
            <person name="Chiamaka E.L."/>
            <person name="Frigard R.A."/>
            <person name="Pippel M."/>
            <person name="Attardo G.M."/>
            <person name="Benoit J.B."/>
            <person name="Bornberg-Bauer E."/>
            <person name="Tobe S.S."/>
        </authorList>
    </citation>
    <scope>NUCLEOTIDE SEQUENCE</scope>
    <source>
        <strain evidence="1">Stay&amp;Tobe</strain>
    </source>
</reference>
<organism evidence="1 2">
    <name type="scientific">Diploptera punctata</name>
    <name type="common">Pacific beetle cockroach</name>
    <dbReference type="NCBI Taxonomy" id="6984"/>
    <lineage>
        <taxon>Eukaryota</taxon>
        <taxon>Metazoa</taxon>
        <taxon>Ecdysozoa</taxon>
        <taxon>Arthropoda</taxon>
        <taxon>Hexapoda</taxon>
        <taxon>Insecta</taxon>
        <taxon>Pterygota</taxon>
        <taxon>Neoptera</taxon>
        <taxon>Polyneoptera</taxon>
        <taxon>Dictyoptera</taxon>
        <taxon>Blattodea</taxon>
        <taxon>Blaberoidea</taxon>
        <taxon>Blaberidae</taxon>
        <taxon>Diplopterinae</taxon>
        <taxon>Diploptera</taxon>
    </lineage>
</organism>
<gene>
    <name evidence="1" type="ORF">L9F63_003548</name>
</gene>
<comment type="caution">
    <text evidence="1">The sequence shown here is derived from an EMBL/GenBank/DDBJ whole genome shotgun (WGS) entry which is preliminary data.</text>
</comment>
<dbReference type="Proteomes" id="UP001233999">
    <property type="component" value="Unassembled WGS sequence"/>
</dbReference>
<name>A0AAD7ZL30_DIPPU</name>
<reference evidence="1" key="2">
    <citation type="submission" date="2023-05" db="EMBL/GenBank/DDBJ databases">
        <authorList>
            <person name="Fouks B."/>
        </authorList>
    </citation>
    <scope>NUCLEOTIDE SEQUENCE</scope>
    <source>
        <strain evidence="1">Stay&amp;Tobe</strain>
        <tissue evidence="1">Testes</tissue>
    </source>
</reference>
<keyword evidence="2" id="KW-1185">Reference proteome</keyword>
<evidence type="ECO:0000313" key="2">
    <source>
        <dbReference type="Proteomes" id="UP001233999"/>
    </source>
</evidence>